<dbReference type="Gene3D" id="3.40.50.1820">
    <property type="entry name" value="alpha/beta hydrolase"/>
    <property type="match status" value="1"/>
</dbReference>
<dbReference type="InterPro" id="IPR050471">
    <property type="entry name" value="AB_hydrolase"/>
</dbReference>
<keyword evidence="2" id="KW-0378">Hydrolase</keyword>
<dbReference type="InterPro" id="IPR036388">
    <property type="entry name" value="WH-like_DNA-bd_sf"/>
</dbReference>
<evidence type="ECO:0000313" key="3">
    <source>
        <dbReference type="Proteomes" id="UP001597216"/>
    </source>
</evidence>
<dbReference type="InterPro" id="IPR029058">
    <property type="entry name" value="AB_hydrolase_fold"/>
</dbReference>
<dbReference type="PANTHER" id="PTHR43433:SF10">
    <property type="entry name" value="AB HYDROLASE-1 DOMAIN-CONTAINING PROTEIN"/>
    <property type="match status" value="1"/>
</dbReference>
<keyword evidence="3" id="KW-1185">Reference proteome</keyword>
<accession>A0ABW3T291</accession>
<name>A0ABW3T291_9CAUL</name>
<dbReference type="EMBL" id="JBHTLQ010000016">
    <property type="protein sequence ID" value="MFD1190765.1"/>
    <property type="molecule type" value="Genomic_DNA"/>
</dbReference>
<dbReference type="PROSITE" id="PS50043">
    <property type="entry name" value="HTH_LUXR_2"/>
    <property type="match status" value="1"/>
</dbReference>
<dbReference type="InterPro" id="IPR016032">
    <property type="entry name" value="Sig_transdc_resp-reg_C-effctor"/>
</dbReference>
<evidence type="ECO:0000259" key="1">
    <source>
        <dbReference type="PROSITE" id="PS50043"/>
    </source>
</evidence>
<dbReference type="SUPFAM" id="SSF46894">
    <property type="entry name" value="C-terminal effector domain of the bipartite response regulators"/>
    <property type="match status" value="1"/>
</dbReference>
<protein>
    <submittedName>
        <fullName evidence="2">Alpha/beta fold hydrolase</fullName>
    </submittedName>
</protein>
<evidence type="ECO:0000313" key="2">
    <source>
        <dbReference type="EMBL" id="MFD1190765.1"/>
    </source>
</evidence>
<gene>
    <name evidence="2" type="ORF">ACFQ27_09255</name>
</gene>
<dbReference type="InterPro" id="IPR000792">
    <property type="entry name" value="Tscrpt_reg_LuxR_C"/>
</dbReference>
<dbReference type="PRINTS" id="PR00111">
    <property type="entry name" value="ABHYDROLASE"/>
</dbReference>
<dbReference type="SUPFAM" id="SSF53474">
    <property type="entry name" value="alpha/beta-Hydrolases"/>
    <property type="match status" value="1"/>
</dbReference>
<feature type="domain" description="HTH luxR-type" evidence="1">
    <location>
        <begin position="185"/>
        <end position="250"/>
    </location>
</feature>
<dbReference type="SMART" id="SM00421">
    <property type="entry name" value="HTH_LUXR"/>
    <property type="match status" value="1"/>
</dbReference>
<dbReference type="PANTHER" id="PTHR43433">
    <property type="entry name" value="HYDROLASE, ALPHA/BETA FOLD FAMILY PROTEIN"/>
    <property type="match status" value="1"/>
</dbReference>
<proteinExistence type="predicted"/>
<dbReference type="Proteomes" id="UP001597216">
    <property type="component" value="Unassembled WGS sequence"/>
</dbReference>
<dbReference type="Gene3D" id="1.10.10.10">
    <property type="entry name" value="Winged helix-like DNA-binding domain superfamily/Winged helix DNA-binding domain"/>
    <property type="match status" value="1"/>
</dbReference>
<dbReference type="Pfam" id="PF00561">
    <property type="entry name" value="Abhydrolase_1"/>
    <property type="match status" value="1"/>
</dbReference>
<sequence>MPKRTDGEAGDSIALVIEAMHQIAADPERWDQLIEALADAEPMDEAPPAVRAGLAQSQEIARLLERADRQPDTPAWLVLTARRKVAQISAGARAVIEAGLGTIAPDGALVFAQAENGFALDKAIARSRTQPGSQVILRLERDEALGPCFAYLVPAPNLPQAVGVADDALALVFPPSEETGRLWASLRESFGLTPAESRLARKLKDGRSLKDAADELSVSINTVRNQLRAIFDKMGLTRQSDLVRTLAELAQVAGMMEPAPASFSPVAPPIRELILGDGRRLTYRDYGATDGRAVLMFHEGLGSSLLPPGAQEKALSLGMRVVCVDRPGFGRSDPHPDYSFDAVALDVVELCGRIGLRQPTIVGMLSGAPSALQTAIRLGDEARGVLILSGRPPRPARRGGALDPVNLFRIRIEDHPWVTETLYAILRLRLSPNLVSRFMRHSIKHSPGDQAWLAAHPEAVDYVAAYVGEALDRTPRGAADEIVAFRRARNMTLAGLTAPLRIWHGEEDQFAPLQALLDFAGDLPAEVRVFPGMGHLLALRCWEAVFEDLAN</sequence>
<reference evidence="3" key="1">
    <citation type="journal article" date="2019" name="Int. J. Syst. Evol. Microbiol.">
        <title>The Global Catalogue of Microorganisms (GCM) 10K type strain sequencing project: providing services to taxonomists for standard genome sequencing and annotation.</title>
        <authorList>
            <consortium name="The Broad Institute Genomics Platform"/>
            <consortium name="The Broad Institute Genome Sequencing Center for Infectious Disease"/>
            <person name="Wu L."/>
            <person name="Ma J."/>
        </authorList>
    </citation>
    <scope>NUCLEOTIDE SEQUENCE [LARGE SCALE GENOMIC DNA]</scope>
    <source>
        <strain evidence="3">CCUG 55074</strain>
    </source>
</reference>
<comment type="caution">
    <text evidence="2">The sequence shown here is derived from an EMBL/GenBank/DDBJ whole genome shotgun (WGS) entry which is preliminary data.</text>
</comment>
<dbReference type="InterPro" id="IPR000073">
    <property type="entry name" value="AB_hydrolase_1"/>
</dbReference>
<dbReference type="RefSeq" id="WP_377353377.1">
    <property type="nucleotide sequence ID" value="NZ_JBHTLQ010000016.1"/>
</dbReference>
<dbReference type="GO" id="GO:0016787">
    <property type="term" value="F:hydrolase activity"/>
    <property type="evidence" value="ECO:0007669"/>
    <property type="project" value="UniProtKB-KW"/>
</dbReference>
<organism evidence="2 3">
    <name type="scientific">Phenylobacterium conjunctum</name>
    <dbReference type="NCBI Taxonomy" id="1298959"/>
    <lineage>
        <taxon>Bacteria</taxon>
        <taxon>Pseudomonadati</taxon>
        <taxon>Pseudomonadota</taxon>
        <taxon>Alphaproteobacteria</taxon>
        <taxon>Caulobacterales</taxon>
        <taxon>Caulobacteraceae</taxon>
        <taxon>Phenylobacterium</taxon>
    </lineage>
</organism>